<feature type="domain" description="DUF4283" evidence="2">
    <location>
        <begin position="32"/>
        <end position="110"/>
    </location>
</feature>
<feature type="compositionally biased region" description="Basic and acidic residues" evidence="1">
    <location>
        <begin position="566"/>
        <end position="587"/>
    </location>
</feature>
<keyword evidence="5" id="KW-1185">Reference proteome</keyword>
<feature type="region of interest" description="Disordered" evidence="1">
    <location>
        <begin position="369"/>
        <end position="391"/>
    </location>
</feature>
<feature type="region of interest" description="Disordered" evidence="1">
    <location>
        <begin position="533"/>
        <end position="608"/>
    </location>
</feature>
<organism evidence="4 5">
    <name type="scientific">Arabidopsis thaliana x Arabidopsis arenosa</name>
    <dbReference type="NCBI Taxonomy" id="1240361"/>
    <lineage>
        <taxon>Eukaryota</taxon>
        <taxon>Viridiplantae</taxon>
        <taxon>Streptophyta</taxon>
        <taxon>Embryophyta</taxon>
        <taxon>Tracheophyta</taxon>
        <taxon>Spermatophyta</taxon>
        <taxon>Magnoliopsida</taxon>
        <taxon>eudicotyledons</taxon>
        <taxon>Gunneridae</taxon>
        <taxon>Pentapetalae</taxon>
        <taxon>rosids</taxon>
        <taxon>malvids</taxon>
        <taxon>Brassicales</taxon>
        <taxon>Brassicaceae</taxon>
        <taxon>Camelineae</taxon>
        <taxon>Arabidopsis</taxon>
    </lineage>
</organism>
<dbReference type="EMBL" id="JAEFBK010000007">
    <property type="protein sequence ID" value="KAG7585783.1"/>
    <property type="molecule type" value="Genomic_DNA"/>
</dbReference>
<gene>
    <name evidence="4" type="ORF">ISN45_Aa02g011320</name>
</gene>
<dbReference type="Pfam" id="PF14111">
    <property type="entry name" value="DUF4283"/>
    <property type="match status" value="2"/>
</dbReference>
<protein>
    <recommendedName>
        <fullName evidence="6">Ta11-like non-LTR retrotransposon</fullName>
    </recommendedName>
</protein>
<reference evidence="4 5" key="1">
    <citation type="submission" date="2020-12" db="EMBL/GenBank/DDBJ databases">
        <title>Concerted genomic and epigenomic changes stabilize Arabidopsis allopolyploids.</title>
        <authorList>
            <person name="Chen Z."/>
        </authorList>
    </citation>
    <scope>NUCLEOTIDE SEQUENCE [LARGE SCALE GENOMIC DNA]</scope>
    <source>
        <strain evidence="4">Allo738</strain>
        <tissue evidence="4">Leaf</tissue>
    </source>
</reference>
<dbReference type="PANTHER" id="PTHR31286:SF162">
    <property type="entry name" value="DUF4283 DOMAIN-CONTAINING PROTEIN-RELATED"/>
    <property type="match status" value="1"/>
</dbReference>
<evidence type="ECO:0000313" key="4">
    <source>
        <dbReference type="EMBL" id="KAG7585783.1"/>
    </source>
</evidence>
<evidence type="ECO:0008006" key="6">
    <source>
        <dbReference type="Google" id="ProtNLM"/>
    </source>
</evidence>
<feature type="region of interest" description="Disordered" evidence="1">
    <location>
        <begin position="293"/>
        <end position="314"/>
    </location>
</feature>
<feature type="domain" description="DUF4283" evidence="2">
    <location>
        <begin position="646"/>
        <end position="724"/>
    </location>
</feature>
<proteinExistence type="predicted"/>
<evidence type="ECO:0000259" key="2">
    <source>
        <dbReference type="Pfam" id="PF14111"/>
    </source>
</evidence>
<sequence length="977" mass="110959">MADELWDELQHLELGREDPVLFIPHEAYAAVEKRNRLSIIARPLNPRVQNLNAVVAGLPRSWGLTSRVHGRVLDATYVQFLFETEVDLLSVQRREPWLFNNWFVASQRWEVLPAVDFLTSTDLWVQMRGIPLVYVCEETAIEIAQEIAQIITLDYHDATSTQIAFIRVRVRITEHLRFFQRITFDSGESALISFQYERLRRICSSCFRLTHHRNFYPYRQPPVLIRNVEGHPPNGRDRVVLRDDLHRSDLNSQSLMSDNLIPAPRYHPPRVATPPLNPEELAAASPYFPRSKTTSVQSLATPLPKGSTRRHLPYLDSNITPSTCCEISSKATKVFEVGESSKRCEAGDSRNKIEKGDSSKGKNMEVLKKNNDERNMKKKGSEPNAGGILKPPKKRENTLLILSNFWAWLLVRNNEGSKKCQRLTHDKNRCSFKPETSAVKSVPSMKDKGKQKEMSVKDLSLFGPKPVASTFLVDANKGYANSIILAASRAQDDDLSDELPEIDILTGFNTGSCEANSSGDLELLAIKLEEANRNQSADTRPRGRVLPASPTRPRGRVTPAHTTRSPLDHTTRSPLDHTTRSPLDHTTRSPLDPPTRPHTRCQHSTTRSNSLNNMADEIWDELQHMDLGREEPTLFIPQEAYASVEGRNRLSLIARPLNPRVQNLKSVIAALPRLWGLTSHVHGRILDTTYVQVLFQFEVDMLSVQRKEPWLFNNWFVASQRWEPIPAMNFLTTIDLWVQMRGIPLLYVCEETAVEIASDLGEIISLDYHDATTTQIAYIRGRIRFGISDRLRCFQRITFDSGETALIQFQYERLRRICSSCFRFTHTRNFCPYRQRLHNFGRERAVFHDDLLRSGMNSQSQMTDNSFLSPMTPPPRFQTPPLNPEELAATSPYLPFARTYTFQYGAVSIPQEPSRRQQAFSDSNITPSSGAAIPSRTPRVFEVGESSRRGEVVGDVAGPSNTLASGESSKRKKKITE</sequence>
<feature type="compositionally biased region" description="Polar residues" evidence="1">
    <location>
        <begin position="916"/>
        <end position="929"/>
    </location>
</feature>
<name>A0A8T2BIQ1_9BRAS</name>
<dbReference type="AlphaFoldDB" id="A0A8T2BIQ1"/>
<dbReference type="Proteomes" id="UP000694240">
    <property type="component" value="Chromosome 7"/>
</dbReference>
<evidence type="ECO:0000256" key="1">
    <source>
        <dbReference type="SAM" id="MobiDB-lite"/>
    </source>
</evidence>
<comment type="caution">
    <text evidence="4">The sequence shown here is derived from an EMBL/GenBank/DDBJ whole genome shotgun (WGS) entry which is preliminary data.</text>
</comment>
<feature type="region of interest" description="Disordered" evidence="1">
    <location>
        <begin position="345"/>
        <end position="364"/>
    </location>
</feature>
<dbReference type="InterPro" id="IPR040256">
    <property type="entry name" value="At4g02000-like"/>
</dbReference>
<dbReference type="PANTHER" id="PTHR31286">
    <property type="entry name" value="GLYCINE-RICH CELL WALL STRUCTURAL PROTEIN 1.8-LIKE"/>
    <property type="match status" value="1"/>
</dbReference>
<feature type="domain" description="Zinc knuckle CX2CX4HX4C" evidence="3">
    <location>
        <begin position="172"/>
        <end position="218"/>
    </location>
</feature>
<dbReference type="Pfam" id="PF14392">
    <property type="entry name" value="zf-CCHC_4"/>
    <property type="match status" value="2"/>
</dbReference>
<accession>A0A8T2BIQ1</accession>
<feature type="domain" description="Zinc knuckle CX2CX4HX4C" evidence="3">
    <location>
        <begin position="786"/>
        <end position="833"/>
    </location>
</feature>
<evidence type="ECO:0000259" key="3">
    <source>
        <dbReference type="Pfam" id="PF14392"/>
    </source>
</evidence>
<feature type="region of interest" description="Disordered" evidence="1">
    <location>
        <begin position="913"/>
        <end position="977"/>
    </location>
</feature>
<dbReference type="InterPro" id="IPR025836">
    <property type="entry name" value="Zn_knuckle_CX2CX4HX4C"/>
</dbReference>
<evidence type="ECO:0000313" key="5">
    <source>
        <dbReference type="Proteomes" id="UP000694240"/>
    </source>
</evidence>
<feature type="compositionally biased region" description="Basic and acidic residues" evidence="1">
    <location>
        <begin position="369"/>
        <end position="381"/>
    </location>
</feature>
<dbReference type="InterPro" id="IPR025558">
    <property type="entry name" value="DUF4283"/>
</dbReference>